<name>A0A3S2UF83_9BACI</name>
<dbReference type="AlphaFoldDB" id="A0A3S2UF83"/>
<feature type="domain" description="Longin" evidence="3">
    <location>
        <begin position="75"/>
        <end position="137"/>
    </location>
</feature>
<comment type="subcellular location">
    <subcellularLocation>
        <location evidence="1">Membrane</location>
    </subcellularLocation>
</comment>
<reference evidence="4 5" key="1">
    <citation type="submission" date="2019-01" db="EMBL/GenBank/DDBJ databases">
        <title>Bacillus sp. M5HDSG1-1, whole genome shotgun sequence.</title>
        <authorList>
            <person name="Tuo L."/>
        </authorList>
    </citation>
    <scope>NUCLEOTIDE SEQUENCE [LARGE SCALE GENOMIC DNA]</scope>
    <source>
        <strain evidence="4 5">M5HDSG1-1</strain>
    </source>
</reference>
<dbReference type="PROSITE" id="PS50859">
    <property type="entry name" value="LONGIN"/>
    <property type="match status" value="1"/>
</dbReference>
<dbReference type="InterPro" id="IPR020941">
    <property type="entry name" value="SUFU-like_domain"/>
</dbReference>
<organism evidence="4 5">
    <name type="scientific">Niallia taxi</name>
    <dbReference type="NCBI Taxonomy" id="2499688"/>
    <lineage>
        <taxon>Bacteria</taxon>
        <taxon>Bacillati</taxon>
        <taxon>Bacillota</taxon>
        <taxon>Bacilli</taxon>
        <taxon>Bacillales</taxon>
        <taxon>Bacillaceae</taxon>
        <taxon>Niallia</taxon>
    </lineage>
</organism>
<dbReference type="Pfam" id="PF05076">
    <property type="entry name" value="SUFU"/>
    <property type="match status" value="1"/>
</dbReference>
<sequence>MTNYGELYYDHYNKYLGNSIDREVFRNNEEMPSIQVLKYENVFEECLVYNTLGLSKYDEIVGDNVEVSIVVDGAFNSTGYILANALFYCIGQQIEIGRGVAISGIENIDKKFVEKYSKSALYFTDPFAFPEEYNTVRTENNDRDGRMLLAFFISQSEYEYFVEHGTEKFEDMLEEKDVDPFNVGRVSAV</sequence>
<proteinExistence type="predicted"/>
<dbReference type="RefSeq" id="WP_127739109.1">
    <property type="nucleotide sequence ID" value="NZ_CP196002.1"/>
</dbReference>
<gene>
    <name evidence="4" type="ORF">EM808_15540</name>
</gene>
<evidence type="ECO:0000313" key="4">
    <source>
        <dbReference type="EMBL" id="RVT61652.1"/>
    </source>
</evidence>
<dbReference type="EMBL" id="RZTZ01000005">
    <property type="protein sequence ID" value="RVT61652.1"/>
    <property type="molecule type" value="Genomic_DNA"/>
</dbReference>
<keyword evidence="2" id="KW-0472">Membrane</keyword>
<comment type="caution">
    <text evidence="4">The sequence shown here is derived from an EMBL/GenBank/DDBJ whole genome shotgun (WGS) entry which is preliminary data.</text>
</comment>
<evidence type="ECO:0000313" key="5">
    <source>
        <dbReference type="Proteomes" id="UP000288024"/>
    </source>
</evidence>
<keyword evidence="5" id="KW-1185">Reference proteome</keyword>
<evidence type="ECO:0000256" key="2">
    <source>
        <dbReference type="ARBA" id="ARBA00023136"/>
    </source>
</evidence>
<dbReference type="GO" id="GO:0016020">
    <property type="term" value="C:membrane"/>
    <property type="evidence" value="ECO:0007669"/>
    <property type="project" value="UniProtKB-SubCell"/>
</dbReference>
<evidence type="ECO:0000256" key="1">
    <source>
        <dbReference type="ARBA" id="ARBA00004370"/>
    </source>
</evidence>
<dbReference type="Proteomes" id="UP000288024">
    <property type="component" value="Unassembled WGS sequence"/>
</dbReference>
<accession>A0A3S2UF83</accession>
<evidence type="ECO:0000259" key="3">
    <source>
        <dbReference type="PROSITE" id="PS50859"/>
    </source>
</evidence>
<dbReference type="InterPro" id="IPR010908">
    <property type="entry name" value="Longin_dom"/>
</dbReference>
<protein>
    <submittedName>
        <fullName evidence="4">Suppressor of fused domain protein</fullName>
    </submittedName>
</protein>